<comment type="caution">
    <text evidence="1">The sequence shown here is derived from an EMBL/GenBank/DDBJ whole genome shotgun (WGS) entry which is preliminary data.</text>
</comment>
<dbReference type="Proteomes" id="UP000254134">
    <property type="component" value="Unassembled WGS sequence"/>
</dbReference>
<reference evidence="2" key="2">
    <citation type="journal article" date="2019" name="MicrobiologyOpen">
        <title>High-quality draft genome sequence of Gaiella occulta isolated from a 150 meter deep mineral water borehole and comparison with the genome sequences of other deep-branching lineages of the phylum Actinobacteria.</title>
        <authorList>
            <person name="Severino R."/>
            <person name="Froufe H.J.C."/>
            <person name="Barroso C."/>
            <person name="Albuquerque L."/>
            <person name="Lobo-da-Cunha A."/>
            <person name="da Costa M.S."/>
            <person name="Egas C."/>
        </authorList>
    </citation>
    <scope>NUCLEOTIDE SEQUENCE [LARGE SCALE GENOMIC DNA]</scope>
    <source>
        <strain evidence="2">F2-233</strain>
    </source>
</reference>
<sequence length="53" mass="5825">MAPTLHPTARTVRERLLRTIDDSLHRFERVWCAAGTPHAVFDGVAELTAAVAP</sequence>
<keyword evidence="2" id="KW-1185">Reference proteome</keyword>
<gene>
    <name evidence="1" type="ORF">Gocc_2632</name>
</gene>
<dbReference type="RefSeq" id="WP_181813671.1">
    <property type="nucleotide sequence ID" value="NZ_QQZY01000007.1"/>
</dbReference>
<name>A0A7M2YVW3_9ACTN</name>
<organism evidence="1 2">
    <name type="scientific">Gaiella occulta</name>
    <dbReference type="NCBI Taxonomy" id="1002870"/>
    <lineage>
        <taxon>Bacteria</taxon>
        <taxon>Bacillati</taxon>
        <taxon>Actinomycetota</taxon>
        <taxon>Thermoleophilia</taxon>
        <taxon>Gaiellales</taxon>
        <taxon>Gaiellaceae</taxon>
        <taxon>Gaiella</taxon>
    </lineage>
</organism>
<accession>A0A7M2YVW3</accession>
<evidence type="ECO:0000313" key="2">
    <source>
        <dbReference type="Proteomes" id="UP000254134"/>
    </source>
</evidence>
<protein>
    <submittedName>
        <fullName evidence="1">Uncharacterized protein</fullName>
    </submittedName>
</protein>
<proteinExistence type="predicted"/>
<reference evidence="1 2" key="1">
    <citation type="submission" date="2018-07" db="EMBL/GenBank/DDBJ databases">
        <title>High-quality-draft genome sequence of Gaiella occulta.</title>
        <authorList>
            <person name="Severino R."/>
            <person name="Froufe H.J.C."/>
            <person name="Rainey F.A."/>
            <person name="Barroso C."/>
            <person name="Albuquerque L."/>
            <person name="Lobo-Da-Cunha A."/>
            <person name="Da Costa M.S."/>
            <person name="Egas C."/>
        </authorList>
    </citation>
    <scope>NUCLEOTIDE SEQUENCE [LARGE SCALE GENOMIC DNA]</scope>
    <source>
        <strain evidence="1 2">F2-233</strain>
    </source>
</reference>
<dbReference type="AlphaFoldDB" id="A0A7M2YVW3"/>
<dbReference type="EMBL" id="QQZY01000007">
    <property type="protein sequence ID" value="RDI73719.1"/>
    <property type="molecule type" value="Genomic_DNA"/>
</dbReference>
<evidence type="ECO:0000313" key="1">
    <source>
        <dbReference type="EMBL" id="RDI73719.1"/>
    </source>
</evidence>